<dbReference type="PANTHER" id="PTHR30086:SF20">
    <property type="entry name" value="ARGININE EXPORTER PROTEIN ARGO-RELATED"/>
    <property type="match status" value="1"/>
</dbReference>
<accession>A0A4Q1CIT8</accession>
<dbReference type="GO" id="GO:0005886">
    <property type="term" value="C:plasma membrane"/>
    <property type="evidence" value="ECO:0007669"/>
    <property type="project" value="UniProtKB-SubCell"/>
</dbReference>
<dbReference type="EMBL" id="SDHW01000002">
    <property type="protein sequence ID" value="RXK60541.1"/>
    <property type="molecule type" value="Genomic_DNA"/>
</dbReference>
<dbReference type="InterPro" id="IPR001123">
    <property type="entry name" value="LeuE-type"/>
</dbReference>
<protein>
    <submittedName>
        <fullName evidence="7">Lysine transporter LysE</fullName>
    </submittedName>
</protein>
<gene>
    <name evidence="7" type="ORF">ESA94_08715</name>
</gene>
<name>A0A4Q1CIT8_9BACT</name>
<evidence type="ECO:0000256" key="2">
    <source>
        <dbReference type="ARBA" id="ARBA00022475"/>
    </source>
</evidence>
<keyword evidence="8" id="KW-1185">Reference proteome</keyword>
<evidence type="ECO:0000313" key="7">
    <source>
        <dbReference type="EMBL" id="RXK60541.1"/>
    </source>
</evidence>
<keyword evidence="4 6" id="KW-1133">Transmembrane helix</keyword>
<dbReference type="Proteomes" id="UP000290204">
    <property type="component" value="Unassembled WGS sequence"/>
</dbReference>
<dbReference type="AlphaFoldDB" id="A0A4Q1CIT8"/>
<dbReference type="RefSeq" id="WP_129130502.1">
    <property type="nucleotide sequence ID" value="NZ_SDHW01000002.1"/>
</dbReference>
<dbReference type="Pfam" id="PF01810">
    <property type="entry name" value="LysE"/>
    <property type="match status" value="1"/>
</dbReference>
<dbReference type="OrthoDB" id="679767at2"/>
<evidence type="ECO:0000313" key="8">
    <source>
        <dbReference type="Proteomes" id="UP000290204"/>
    </source>
</evidence>
<evidence type="ECO:0000256" key="5">
    <source>
        <dbReference type="ARBA" id="ARBA00023136"/>
    </source>
</evidence>
<evidence type="ECO:0000256" key="6">
    <source>
        <dbReference type="SAM" id="Phobius"/>
    </source>
</evidence>
<comment type="caution">
    <text evidence="7">The sequence shown here is derived from an EMBL/GenBank/DDBJ whole genome shotgun (WGS) entry which is preliminary data.</text>
</comment>
<dbReference type="GO" id="GO:0015171">
    <property type="term" value="F:amino acid transmembrane transporter activity"/>
    <property type="evidence" value="ECO:0007669"/>
    <property type="project" value="TreeGrafter"/>
</dbReference>
<organism evidence="7 8">
    <name type="scientific">Lacibacter luteus</name>
    <dbReference type="NCBI Taxonomy" id="2508719"/>
    <lineage>
        <taxon>Bacteria</taxon>
        <taxon>Pseudomonadati</taxon>
        <taxon>Bacteroidota</taxon>
        <taxon>Chitinophagia</taxon>
        <taxon>Chitinophagales</taxon>
        <taxon>Chitinophagaceae</taxon>
        <taxon>Lacibacter</taxon>
    </lineage>
</organism>
<reference evidence="7 8" key="1">
    <citation type="submission" date="2019-01" db="EMBL/GenBank/DDBJ databases">
        <title>Lacibacter sp. strain TTM-7.</title>
        <authorList>
            <person name="Chen W.-M."/>
        </authorList>
    </citation>
    <scope>NUCLEOTIDE SEQUENCE [LARGE SCALE GENOMIC DNA]</scope>
    <source>
        <strain evidence="7 8">TTM-7</strain>
    </source>
</reference>
<evidence type="ECO:0000256" key="4">
    <source>
        <dbReference type="ARBA" id="ARBA00022989"/>
    </source>
</evidence>
<dbReference type="PANTHER" id="PTHR30086">
    <property type="entry name" value="ARGININE EXPORTER PROTEIN ARGO"/>
    <property type="match status" value="1"/>
</dbReference>
<feature type="transmembrane region" description="Helical" evidence="6">
    <location>
        <begin position="112"/>
        <end position="137"/>
    </location>
</feature>
<keyword evidence="3 6" id="KW-0812">Transmembrane</keyword>
<feature type="transmembrane region" description="Helical" evidence="6">
    <location>
        <begin position="149"/>
        <end position="169"/>
    </location>
</feature>
<keyword evidence="5 6" id="KW-0472">Membrane</keyword>
<feature type="transmembrane region" description="Helical" evidence="6">
    <location>
        <begin position="39"/>
        <end position="60"/>
    </location>
</feature>
<feature type="transmembrane region" description="Helical" evidence="6">
    <location>
        <begin position="6"/>
        <end position="27"/>
    </location>
</feature>
<sequence length="213" mass="23488">MTEAIIKGLALGLLLSISMGPVIFSIIKQSINNGHRGGLSFVVGVSASDLTLVLVSNIFTELFNRLLRFEKLIGIGGSCLLIGLGIYFLFFKKIKLSDTGDGMEMKRTAGDFVRIFFAGYFMNTLNPSVIAFWFTWATAFITMPVNERIATFAACLSLVFLFDLLKVFLANKLRNRLTLKTIGIINKISGLILIVFGVLLIVGLLFYRQNSVA</sequence>
<proteinExistence type="predicted"/>
<evidence type="ECO:0000256" key="3">
    <source>
        <dbReference type="ARBA" id="ARBA00022692"/>
    </source>
</evidence>
<keyword evidence="2" id="KW-1003">Cell membrane</keyword>
<feature type="transmembrane region" description="Helical" evidence="6">
    <location>
        <begin position="72"/>
        <end position="91"/>
    </location>
</feature>
<evidence type="ECO:0000256" key="1">
    <source>
        <dbReference type="ARBA" id="ARBA00004651"/>
    </source>
</evidence>
<comment type="subcellular location">
    <subcellularLocation>
        <location evidence="1">Cell membrane</location>
        <topology evidence="1">Multi-pass membrane protein</topology>
    </subcellularLocation>
</comment>
<feature type="transmembrane region" description="Helical" evidence="6">
    <location>
        <begin position="190"/>
        <end position="207"/>
    </location>
</feature>